<keyword evidence="13" id="KW-0732">Signal</keyword>
<dbReference type="InterPro" id="IPR046342">
    <property type="entry name" value="CBS_dom_sf"/>
</dbReference>
<dbReference type="Pfam" id="PF00654">
    <property type="entry name" value="Voltage_CLC"/>
    <property type="match status" value="1"/>
</dbReference>
<dbReference type="PANTHER" id="PTHR45720:SF6">
    <property type="entry name" value="CHLORIDE CHANNEL PROTEIN 2"/>
    <property type="match status" value="1"/>
</dbReference>
<protein>
    <submittedName>
        <fullName evidence="14">Uncharacterized protein</fullName>
    </submittedName>
</protein>
<evidence type="ECO:0000313" key="14">
    <source>
        <dbReference type="Ensembl" id="ENSMMOP00000007523.1"/>
    </source>
</evidence>
<evidence type="ECO:0000256" key="6">
    <source>
        <dbReference type="ARBA" id="ARBA00023065"/>
    </source>
</evidence>
<dbReference type="CDD" id="cd03683">
    <property type="entry name" value="ClC_1_like"/>
    <property type="match status" value="1"/>
</dbReference>
<dbReference type="GO" id="GO:0005886">
    <property type="term" value="C:plasma membrane"/>
    <property type="evidence" value="ECO:0007669"/>
    <property type="project" value="TreeGrafter"/>
</dbReference>
<feature type="transmembrane region" description="Helical" evidence="12">
    <location>
        <begin position="221"/>
        <end position="243"/>
    </location>
</feature>
<keyword evidence="6" id="KW-0406">Ion transport</keyword>
<feature type="transmembrane region" description="Helical" evidence="12">
    <location>
        <begin position="139"/>
        <end position="163"/>
    </location>
</feature>
<dbReference type="GO" id="GO:0034707">
    <property type="term" value="C:chloride channel complex"/>
    <property type="evidence" value="ECO:0007669"/>
    <property type="project" value="UniProtKB-KW"/>
</dbReference>
<keyword evidence="4" id="KW-0677">Repeat</keyword>
<name>A0A3Q3W0R7_MOLML</name>
<dbReference type="FunFam" id="3.10.580.10:FF:000019">
    <property type="entry name" value="Chloride voltage-gated channel 2"/>
    <property type="match status" value="1"/>
</dbReference>
<keyword evidence="3 12" id="KW-0812">Transmembrane</keyword>
<dbReference type="STRING" id="94237.ENSMMOP00000007523"/>
<evidence type="ECO:0000256" key="4">
    <source>
        <dbReference type="ARBA" id="ARBA00022737"/>
    </source>
</evidence>
<evidence type="ECO:0000256" key="5">
    <source>
        <dbReference type="ARBA" id="ARBA00022989"/>
    </source>
</evidence>
<dbReference type="PRINTS" id="PR00762">
    <property type="entry name" value="CLCHANNEL"/>
</dbReference>
<feature type="region of interest" description="Disordered" evidence="11">
    <location>
        <begin position="757"/>
        <end position="798"/>
    </location>
</feature>
<dbReference type="PANTHER" id="PTHR45720">
    <property type="entry name" value="CHLORIDE CHANNEL PROTEIN 2"/>
    <property type="match status" value="1"/>
</dbReference>
<feature type="signal peptide" evidence="13">
    <location>
        <begin position="1"/>
        <end position="18"/>
    </location>
</feature>
<keyword evidence="10" id="KW-0868">Chloride</keyword>
<accession>A0A3Q3W0R7</accession>
<feature type="region of interest" description="Disordered" evidence="11">
    <location>
        <begin position="605"/>
        <end position="627"/>
    </location>
</feature>
<feature type="transmembrane region" description="Helical" evidence="12">
    <location>
        <begin position="359"/>
        <end position="381"/>
    </location>
</feature>
<keyword evidence="5 12" id="KW-1133">Transmembrane helix</keyword>
<dbReference type="OMA" id="RILPIRY"/>
<evidence type="ECO:0000256" key="8">
    <source>
        <dbReference type="ARBA" id="ARBA00023136"/>
    </source>
</evidence>
<keyword evidence="9" id="KW-0407">Ion channel</keyword>
<evidence type="ECO:0000256" key="12">
    <source>
        <dbReference type="SAM" id="Phobius"/>
    </source>
</evidence>
<dbReference type="InterPro" id="IPR050970">
    <property type="entry name" value="Cl_channel_volt-gated"/>
</dbReference>
<feature type="transmembrane region" description="Helical" evidence="12">
    <location>
        <begin position="175"/>
        <end position="195"/>
    </location>
</feature>
<evidence type="ECO:0000256" key="9">
    <source>
        <dbReference type="ARBA" id="ARBA00023173"/>
    </source>
</evidence>
<keyword evidence="9" id="KW-0869">Chloride channel</keyword>
<reference evidence="14" key="1">
    <citation type="submission" date="2025-08" db="UniProtKB">
        <authorList>
            <consortium name="Ensembl"/>
        </authorList>
    </citation>
    <scope>IDENTIFICATION</scope>
</reference>
<evidence type="ECO:0000256" key="11">
    <source>
        <dbReference type="SAM" id="MobiDB-lite"/>
    </source>
</evidence>
<feature type="transmembrane region" description="Helical" evidence="12">
    <location>
        <begin position="264"/>
        <end position="283"/>
    </location>
</feature>
<evidence type="ECO:0000256" key="10">
    <source>
        <dbReference type="ARBA" id="ARBA00023214"/>
    </source>
</evidence>
<dbReference type="SUPFAM" id="SSF54631">
    <property type="entry name" value="CBS-domain pair"/>
    <property type="match status" value="1"/>
</dbReference>
<evidence type="ECO:0000256" key="2">
    <source>
        <dbReference type="ARBA" id="ARBA00022448"/>
    </source>
</evidence>
<keyword evidence="2" id="KW-0813">Transport</keyword>
<evidence type="ECO:0000256" key="1">
    <source>
        <dbReference type="ARBA" id="ARBA00004141"/>
    </source>
</evidence>
<comment type="subcellular location">
    <subcellularLocation>
        <location evidence="1">Membrane</location>
        <topology evidence="1">Multi-pass membrane protein</topology>
    </subcellularLocation>
</comment>
<dbReference type="Ensembl" id="ENSMMOT00000007665.1">
    <property type="protein sequence ID" value="ENSMMOP00000007523.1"/>
    <property type="gene ID" value="ENSMMOG00000005853.1"/>
</dbReference>
<dbReference type="AlphaFoldDB" id="A0A3Q3W0R7"/>
<keyword evidence="7" id="KW-0129">CBS domain</keyword>
<proteinExistence type="predicted"/>
<dbReference type="Gene3D" id="1.10.3080.10">
    <property type="entry name" value="Clc chloride channel"/>
    <property type="match status" value="1"/>
</dbReference>
<keyword evidence="15" id="KW-1185">Reference proteome</keyword>
<reference evidence="14" key="2">
    <citation type="submission" date="2025-09" db="UniProtKB">
        <authorList>
            <consortium name="Ensembl"/>
        </authorList>
    </citation>
    <scope>IDENTIFICATION</scope>
</reference>
<dbReference type="FunFam" id="1.10.3080.10:FF:000002">
    <property type="entry name" value="Chloride channel 2c"/>
    <property type="match status" value="1"/>
</dbReference>
<feature type="transmembrane region" description="Helical" evidence="12">
    <location>
        <begin position="108"/>
        <end position="127"/>
    </location>
</feature>
<evidence type="ECO:0000256" key="7">
    <source>
        <dbReference type="ARBA" id="ARBA00023122"/>
    </source>
</evidence>
<evidence type="ECO:0000313" key="15">
    <source>
        <dbReference type="Proteomes" id="UP000261620"/>
    </source>
</evidence>
<feature type="chain" id="PRO_5018726466" evidence="13">
    <location>
        <begin position="19"/>
        <end position="798"/>
    </location>
</feature>
<dbReference type="InterPro" id="IPR001807">
    <property type="entry name" value="ClC"/>
</dbReference>
<organism evidence="14 15">
    <name type="scientific">Mola mola</name>
    <name type="common">Ocean sunfish</name>
    <name type="synonym">Tetraodon mola</name>
    <dbReference type="NCBI Taxonomy" id="94237"/>
    <lineage>
        <taxon>Eukaryota</taxon>
        <taxon>Metazoa</taxon>
        <taxon>Chordata</taxon>
        <taxon>Craniata</taxon>
        <taxon>Vertebrata</taxon>
        <taxon>Euteleostomi</taxon>
        <taxon>Actinopterygii</taxon>
        <taxon>Neopterygii</taxon>
        <taxon>Teleostei</taxon>
        <taxon>Neoteleostei</taxon>
        <taxon>Acanthomorphata</taxon>
        <taxon>Eupercaria</taxon>
        <taxon>Tetraodontiformes</taxon>
        <taxon>Molidae</taxon>
        <taxon>Mola</taxon>
    </lineage>
</organism>
<dbReference type="InterPro" id="IPR014743">
    <property type="entry name" value="Cl-channel_core"/>
</dbReference>
<keyword evidence="8 12" id="KW-0472">Membrane</keyword>
<sequence length="798" mass="88593">MALVSWVVDFCIAICLQAQKWMYGGLDGNVFLQYLAWVTYPVVLITFAAGFTQILAPQAVGSGIPEMKTILRGVVLKEYLTFKTFVAKVIGLTCALGSGMPLGKEGPFVHIASLCAALLSKFMSLFGGIYENESRNIEMLAAACAVGVGCCFAAPIGGVLFSIEVTSTFFAVRNYWRGFFAATFSAFIFRVLAVWNRDEETITALFKTRFRLDFPFDLQELPAFAVIGIASGFGGALFVYLNRLIVQFMRKQKAINRFLMKKRLLYPALVTLLISTLTFPPGFGQFMAGKLTQKESLVTLLDNRTWAKQGIAEEFDYITHSQAWKHPQVNVFVTLVLFIVMKFWMSALATTIPVPCGAFMPVFVIGAAFGRLVGESMAAWFPDGINTDGTIYPIVPGGYAVVGAAALSGAVTHTVSTAVIVFELTGQISHILPVMIAVILANAVAQSLQPSLYDSIIRIKKLPYLPELGWGHHEKYNIRVEDIMVRDVRYITLNCCYRDLQNVLMTGHLKTLALVESAESMILLGSIERAQLQSLLSRQLGRTKRLEYIKERALAEKKRFSVVSFPGSDDESQRVSQEVRFQISTEESTFSPVRPVGQKPLKPALKRPSVVERPTEIPSSKKQTHSHTLTHTHTHTHTHRCTHYFSCVHGNSSVMIISCLQNSVTLCVFLQIAEWEEMQLDEQVNFNNCKIDPAPFQLVERTSLHKTHTIFSLLGLDHAYVTSIGRLIGVVSLKELRKAIEGSVTVKGVKVRPPLASFRDSGASSSENEATELHKLWDRHNVSLPRDHTPSESDEKSQ</sequence>
<dbReference type="GO" id="GO:0005247">
    <property type="term" value="F:voltage-gated chloride channel activity"/>
    <property type="evidence" value="ECO:0007669"/>
    <property type="project" value="TreeGrafter"/>
</dbReference>
<dbReference type="SUPFAM" id="SSF81340">
    <property type="entry name" value="Clc chloride channel"/>
    <property type="match status" value="1"/>
</dbReference>
<evidence type="ECO:0000256" key="3">
    <source>
        <dbReference type="ARBA" id="ARBA00022692"/>
    </source>
</evidence>
<dbReference type="FunFam" id="3.10.580.10:FF:000056">
    <property type="entry name" value="Chloride channel protein"/>
    <property type="match status" value="1"/>
</dbReference>
<evidence type="ECO:0000256" key="13">
    <source>
        <dbReference type="SAM" id="SignalP"/>
    </source>
</evidence>
<dbReference type="Gene3D" id="3.10.580.10">
    <property type="entry name" value="CBS-domain"/>
    <property type="match status" value="2"/>
</dbReference>
<feature type="compositionally biased region" description="Basic and acidic residues" evidence="11">
    <location>
        <begin position="771"/>
        <end position="798"/>
    </location>
</feature>
<feature type="transmembrane region" description="Helical" evidence="12">
    <location>
        <begin position="34"/>
        <end position="56"/>
    </location>
</feature>
<feature type="transmembrane region" description="Helical" evidence="12">
    <location>
        <begin position="331"/>
        <end position="352"/>
    </location>
</feature>
<dbReference type="Proteomes" id="UP000261620">
    <property type="component" value="Unplaced"/>
</dbReference>